<name>A0A1G9E6P3_9EURY</name>
<protein>
    <submittedName>
        <fullName evidence="1">Uncharacterized protein</fullName>
    </submittedName>
</protein>
<dbReference type="RefSeq" id="WP_245724267.1">
    <property type="nucleotide sequence ID" value="NZ_FNFE01000006.1"/>
</dbReference>
<evidence type="ECO:0000313" key="1">
    <source>
        <dbReference type="EMBL" id="SDK71747.1"/>
    </source>
</evidence>
<organism evidence="1 2">
    <name type="scientific">Natronorubrum texcoconense</name>
    <dbReference type="NCBI Taxonomy" id="1095776"/>
    <lineage>
        <taxon>Archaea</taxon>
        <taxon>Methanobacteriati</taxon>
        <taxon>Methanobacteriota</taxon>
        <taxon>Stenosarchaea group</taxon>
        <taxon>Halobacteria</taxon>
        <taxon>Halobacteriales</taxon>
        <taxon>Natrialbaceae</taxon>
        <taxon>Natronorubrum</taxon>
    </lineage>
</organism>
<sequence length="143" mass="16010">MSRITRRTALQLLSGSVLLTTSSCLDRVRETDDEAADSVRLCQAMVFNDDETETHHVRLRLHEGDDRLYDEEADLEPHEWLTVEAADVEPTEGAFTFEFQLNGAGWHEMDMTSIRSDPVAATALVTGDDSFVFLESSKGNIEC</sequence>
<dbReference type="Proteomes" id="UP000198882">
    <property type="component" value="Unassembled WGS sequence"/>
</dbReference>
<keyword evidence="2" id="KW-1185">Reference proteome</keyword>
<gene>
    <name evidence="1" type="ORF">SAMN04515672_3779</name>
</gene>
<proteinExistence type="predicted"/>
<dbReference type="STRING" id="1095776.SAMN04515672_3779"/>
<dbReference type="EMBL" id="FNFE01000006">
    <property type="protein sequence ID" value="SDK71747.1"/>
    <property type="molecule type" value="Genomic_DNA"/>
</dbReference>
<accession>A0A1G9E6P3</accession>
<dbReference type="AlphaFoldDB" id="A0A1G9E6P3"/>
<dbReference type="PROSITE" id="PS51257">
    <property type="entry name" value="PROKAR_LIPOPROTEIN"/>
    <property type="match status" value="1"/>
</dbReference>
<evidence type="ECO:0000313" key="2">
    <source>
        <dbReference type="Proteomes" id="UP000198882"/>
    </source>
</evidence>
<reference evidence="2" key="1">
    <citation type="submission" date="2016-10" db="EMBL/GenBank/DDBJ databases">
        <authorList>
            <person name="Varghese N."/>
            <person name="Submissions S."/>
        </authorList>
    </citation>
    <scope>NUCLEOTIDE SEQUENCE [LARGE SCALE GENOMIC DNA]</scope>
    <source>
        <strain evidence="2">B4,CECT 8067,JCM 17497</strain>
    </source>
</reference>